<accession>A0AAV2IBK2</accession>
<organism evidence="2 3">
    <name type="scientific">Lymnaea stagnalis</name>
    <name type="common">Great pond snail</name>
    <name type="synonym">Helix stagnalis</name>
    <dbReference type="NCBI Taxonomy" id="6523"/>
    <lineage>
        <taxon>Eukaryota</taxon>
        <taxon>Metazoa</taxon>
        <taxon>Spiralia</taxon>
        <taxon>Lophotrochozoa</taxon>
        <taxon>Mollusca</taxon>
        <taxon>Gastropoda</taxon>
        <taxon>Heterobranchia</taxon>
        <taxon>Euthyneura</taxon>
        <taxon>Panpulmonata</taxon>
        <taxon>Hygrophila</taxon>
        <taxon>Lymnaeoidea</taxon>
        <taxon>Lymnaeidae</taxon>
        <taxon>Lymnaea</taxon>
    </lineage>
</organism>
<evidence type="ECO:0000313" key="3">
    <source>
        <dbReference type="Proteomes" id="UP001497497"/>
    </source>
</evidence>
<dbReference type="AlphaFoldDB" id="A0AAV2IBK2"/>
<evidence type="ECO:0000256" key="1">
    <source>
        <dbReference type="SAM" id="Coils"/>
    </source>
</evidence>
<keyword evidence="1" id="KW-0175">Coiled coil</keyword>
<reference evidence="2 3" key="1">
    <citation type="submission" date="2024-04" db="EMBL/GenBank/DDBJ databases">
        <authorList>
            <consortium name="Genoscope - CEA"/>
            <person name="William W."/>
        </authorList>
    </citation>
    <scope>NUCLEOTIDE SEQUENCE [LARGE SCALE GENOMIC DNA]</scope>
</reference>
<dbReference type="EMBL" id="CAXITT010000547">
    <property type="protein sequence ID" value="CAL1543404.1"/>
    <property type="molecule type" value="Genomic_DNA"/>
</dbReference>
<feature type="coiled-coil region" evidence="1">
    <location>
        <begin position="101"/>
        <end position="128"/>
    </location>
</feature>
<evidence type="ECO:0000313" key="2">
    <source>
        <dbReference type="EMBL" id="CAL1543404.1"/>
    </source>
</evidence>
<proteinExistence type="predicted"/>
<dbReference type="Proteomes" id="UP001497497">
    <property type="component" value="Unassembled WGS sequence"/>
</dbReference>
<sequence length="177" mass="20196">MKNTMPHPNRYLKQAHVSEYEKVLKIQMLQKTLVGKITEGICKEKLIMLRERQLAQLKLLLAKRPGVDGPLELDKARHLILKKSNQNKALLAELNLTRSDLENSNANNGRLLADLKAVKEEIAMYKRRSINKVEAPVDAKPTFQIHRPKMKKPGFAVTKNRLIKATLTPIYTTSHTL</sequence>
<gene>
    <name evidence="2" type="ORF">GSLYS_00016938001</name>
</gene>
<name>A0AAV2IBK2_LYMST</name>
<comment type="caution">
    <text evidence="2">The sequence shown here is derived from an EMBL/GenBank/DDBJ whole genome shotgun (WGS) entry which is preliminary data.</text>
</comment>
<keyword evidence="3" id="KW-1185">Reference proteome</keyword>
<protein>
    <submittedName>
        <fullName evidence="2">Uncharacterized protein</fullName>
    </submittedName>
</protein>